<feature type="domain" description="HNH nuclease" evidence="2">
    <location>
        <begin position="361"/>
        <end position="414"/>
    </location>
</feature>
<feature type="region of interest" description="Disordered" evidence="1">
    <location>
        <begin position="245"/>
        <end position="264"/>
    </location>
</feature>
<dbReference type="InterPro" id="IPR003615">
    <property type="entry name" value="HNH_nuc"/>
</dbReference>
<name>A0ABU2MHK0_9ACTN</name>
<accession>A0ABU2MHK0</accession>
<protein>
    <submittedName>
        <fullName evidence="3">HNH endonuclease</fullName>
    </submittedName>
</protein>
<keyword evidence="3" id="KW-0255">Endonuclease</keyword>
<organism evidence="3 4">
    <name type="scientific">Nocardiopsis lambiniae</name>
    <dbReference type="NCBI Taxonomy" id="3075539"/>
    <lineage>
        <taxon>Bacteria</taxon>
        <taxon>Bacillati</taxon>
        <taxon>Actinomycetota</taxon>
        <taxon>Actinomycetes</taxon>
        <taxon>Streptosporangiales</taxon>
        <taxon>Nocardiopsidaceae</taxon>
        <taxon>Nocardiopsis</taxon>
    </lineage>
</organism>
<keyword evidence="3" id="KW-0378">Hydrolase</keyword>
<dbReference type="InterPro" id="IPR002711">
    <property type="entry name" value="HNH"/>
</dbReference>
<evidence type="ECO:0000259" key="2">
    <source>
        <dbReference type="SMART" id="SM00507"/>
    </source>
</evidence>
<comment type="caution">
    <text evidence="3">The sequence shown here is derived from an EMBL/GenBank/DDBJ whole genome shotgun (WGS) entry which is preliminary data.</text>
</comment>
<evidence type="ECO:0000313" key="4">
    <source>
        <dbReference type="Proteomes" id="UP001183390"/>
    </source>
</evidence>
<feature type="compositionally biased region" description="Basic residues" evidence="1">
    <location>
        <begin position="426"/>
        <end position="435"/>
    </location>
</feature>
<dbReference type="SMART" id="SM00507">
    <property type="entry name" value="HNHc"/>
    <property type="match status" value="1"/>
</dbReference>
<feature type="compositionally biased region" description="Basic and acidic residues" evidence="1">
    <location>
        <begin position="452"/>
        <end position="475"/>
    </location>
</feature>
<keyword evidence="3" id="KW-0540">Nuclease</keyword>
<feature type="region of interest" description="Disordered" evidence="1">
    <location>
        <begin position="421"/>
        <end position="475"/>
    </location>
</feature>
<dbReference type="Gene3D" id="1.10.30.50">
    <property type="match status" value="1"/>
</dbReference>
<evidence type="ECO:0000256" key="1">
    <source>
        <dbReference type="SAM" id="MobiDB-lite"/>
    </source>
</evidence>
<proteinExistence type="predicted"/>
<gene>
    <name evidence="3" type="ORF">RM479_26970</name>
</gene>
<sequence>MTEHAQERTRAPAGTTPVDAAMTAAVDTLTRAFSEPVPSGHEAELLDQATRVWQHIDTMIAAMLVPLTRAAADGTLDEACGYRTLKEWMVHAFGISASRATDLQNLVMAFHHDHLPATHRAFHTGALSLEEAVAVFKATDKAVQALEAATFPDDAEPISAGQMRQMMETGILTARENGKGALSVAQIGRFATRLQARLLPDVVETDHARAHAQRGARLDITPRGAFLLQVWGSSADGALIQACLDSYTPPPDPETAPHDTGGADSRQRRLYEAFTTAIEIAHTHHTCTDPGTPVVRLKITVPDVVLAGDTTAGAAVTDTGQVLPVSVLREWLTRAVIRPLFTDTDGVVTHVGENRRLASPGLRAAAFANHTTCAWPHGCDRPLRWCQADHIMEFFQGGPTRADNLQPLCSTHNRIKHRRALETDRHRHWSGRPTRRPSGPGPTVSGPLMPIPRREPSIPPGRRADRASAAERRTP</sequence>
<dbReference type="Pfam" id="PF01844">
    <property type="entry name" value="HNH"/>
    <property type="match status" value="1"/>
</dbReference>
<keyword evidence="4" id="KW-1185">Reference proteome</keyword>
<dbReference type="Proteomes" id="UP001183390">
    <property type="component" value="Unassembled WGS sequence"/>
</dbReference>
<dbReference type="EMBL" id="JAVREP010000034">
    <property type="protein sequence ID" value="MDT0332068.1"/>
    <property type="molecule type" value="Genomic_DNA"/>
</dbReference>
<evidence type="ECO:0000313" key="3">
    <source>
        <dbReference type="EMBL" id="MDT0332068.1"/>
    </source>
</evidence>
<dbReference type="GO" id="GO:0004519">
    <property type="term" value="F:endonuclease activity"/>
    <property type="evidence" value="ECO:0007669"/>
    <property type="project" value="UniProtKB-KW"/>
</dbReference>
<dbReference type="RefSeq" id="WP_311514501.1">
    <property type="nucleotide sequence ID" value="NZ_JAVREP010000034.1"/>
</dbReference>
<reference evidence="4" key="1">
    <citation type="submission" date="2023-07" db="EMBL/GenBank/DDBJ databases">
        <title>30 novel species of actinomycetes from the DSMZ collection.</title>
        <authorList>
            <person name="Nouioui I."/>
        </authorList>
    </citation>
    <scope>NUCLEOTIDE SEQUENCE [LARGE SCALE GENOMIC DNA]</scope>
    <source>
        <strain evidence="4">DSM 44743</strain>
    </source>
</reference>
<dbReference type="CDD" id="cd00085">
    <property type="entry name" value="HNHc"/>
    <property type="match status" value="1"/>
</dbReference>